<feature type="non-terminal residue" evidence="6">
    <location>
        <position position="1"/>
    </location>
</feature>
<dbReference type="InterPro" id="IPR029028">
    <property type="entry name" value="Alpha/beta_knot_MTases"/>
</dbReference>
<protein>
    <recommendedName>
        <fullName evidence="5">tRNA/rRNA methyltransferase SpoU type domain-containing protein</fullName>
    </recommendedName>
</protein>
<dbReference type="PANTHER" id="PTHR42786">
    <property type="entry name" value="TRNA/RRNA METHYLTRANSFERASE"/>
    <property type="match status" value="1"/>
</dbReference>
<keyword evidence="4" id="KW-0949">S-adenosyl-L-methionine</keyword>
<evidence type="ECO:0000256" key="2">
    <source>
        <dbReference type="ARBA" id="ARBA00022603"/>
    </source>
</evidence>
<organism evidence="6">
    <name type="scientific">marine sediment metagenome</name>
    <dbReference type="NCBI Taxonomy" id="412755"/>
    <lineage>
        <taxon>unclassified sequences</taxon>
        <taxon>metagenomes</taxon>
        <taxon>ecological metagenomes</taxon>
    </lineage>
</organism>
<accession>X0RGE2</accession>
<keyword evidence="3" id="KW-0808">Transferase</keyword>
<keyword evidence="2" id="KW-0489">Methyltransferase</keyword>
<dbReference type="AlphaFoldDB" id="X0RGE2"/>
<dbReference type="PANTHER" id="PTHR42786:SF2">
    <property type="entry name" value="TRNA (CYTIDINE_URIDINE-2'-O-)-METHYLTRANSFERASE TRMJ"/>
    <property type="match status" value="1"/>
</dbReference>
<comment type="similarity">
    <text evidence="1">Belongs to the class IV-like SAM-binding methyltransferase superfamily. RNA methyltransferase TrmH family.</text>
</comment>
<evidence type="ECO:0000256" key="3">
    <source>
        <dbReference type="ARBA" id="ARBA00022679"/>
    </source>
</evidence>
<name>X0RGE2_9ZZZZ</name>
<dbReference type="GO" id="GO:0005829">
    <property type="term" value="C:cytosol"/>
    <property type="evidence" value="ECO:0007669"/>
    <property type="project" value="TreeGrafter"/>
</dbReference>
<dbReference type="GO" id="GO:0002128">
    <property type="term" value="P:tRNA nucleoside ribose methylation"/>
    <property type="evidence" value="ECO:0007669"/>
    <property type="project" value="TreeGrafter"/>
</dbReference>
<evidence type="ECO:0000256" key="4">
    <source>
        <dbReference type="ARBA" id="ARBA00022691"/>
    </source>
</evidence>
<reference evidence="6" key="1">
    <citation type="journal article" date="2014" name="Front. Microbiol.">
        <title>High frequency of phylogenetically diverse reductive dehalogenase-homologous genes in deep subseafloor sedimentary metagenomes.</title>
        <authorList>
            <person name="Kawai M."/>
            <person name="Futagami T."/>
            <person name="Toyoda A."/>
            <person name="Takaki Y."/>
            <person name="Nishi S."/>
            <person name="Hori S."/>
            <person name="Arai W."/>
            <person name="Tsubouchi T."/>
            <person name="Morono Y."/>
            <person name="Uchiyama I."/>
            <person name="Ito T."/>
            <person name="Fujiyama A."/>
            <person name="Inagaki F."/>
            <person name="Takami H."/>
        </authorList>
    </citation>
    <scope>NUCLEOTIDE SEQUENCE</scope>
    <source>
        <strain evidence="6">Expedition CK06-06</strain>
    </source>
</reference>
<dbReference type="SUPFAM" id="SSF75217">
    <property type="entry name" value="alpha/beta knot"/>
    <property type="match status" value="1"/>
</dbReference>
<dbReference type="GO" id="GO:0008173">
    <property type="term" value="F:RNA methyltransferase activity"/>
    <property type="evidence" value="ECO:0007669"/>
    <property type="project" value="InterPro"/>
</dbReference>
<dbReference type="InterPro" id="IPR001537">
    <property type="entry name" value="SpoU_MeTrfase"/>
</dbReference>
<dbReference type="InterPro" id="IPR004384">
    <property type="entry name" value="RNA_MeTrfase_TrmJ/LasT"/>
</dbReference>
<proteinExistence type="inferred from homology"/>
<evidence type="ECO:0000259" key="5">
    <source>
        <dbReference type="Pfam" id="PF00588"/>
    </source>
</evidence>
<feature type="domain" description="tRNA/rRNA methyltransferase SpoU type" evidence="5">
    <location>
        <begin position="38"/>
        <end position="88"/>
    </location>
</feature>
<gene>
    <name evidence="6" type="ORF">S01H1_12342</name>
</gene>
<evidence type="ECO:0000256" key="1">
    <source>
        <dbReference type="ARBA" id="ARBA00007228"/>
    </source>
</evidence>
<dbReference type="GO" id="GO:0003723">
    <property type="term" value="F:RNA binding"/>
    <property type="evidence" value="ECO:0007669"/>
    <property type="project" value="InterPro"/>
</dbReference>
<dbReference type="InterPro" id="IPR029026">
    <property type="entry name" value="tRNA_m1G_MTases_N"/>
</dbReference>
<comment type="caution">
    <text evidence="6">The sequence shown here is derived from an EMBL/GenBank/DDBJ whole genome shotgun (WGS) entry which is preliminary data.</text>
</comment>
<dbReference type="Pfam" id="PF00588">
    <property type="entry name" value="SpoU_methylase"/>
    <property type="match status" value="1"/>
</dbReference>
<sequence>EVREYADTLIALSARISGIDSLSRSAIPIQQLPTMVKESHGIIALVLGRENFGLTNDEVHECDILTTIPIPGSNPVLNVSHAITVALWEFFRKVNPGQLTTHRLMTSDERKAFFTYLNDILKHAWIRKEKHSGINLVFSSVLGRAFINQREANALIGTLRGIHRTLNEIHPPWDDCNAE</sequence>
<dbReference type="EMBL" id="BARS01006331">
    <property type="protein sequence ID" value="GAF67848.1"/>
    <property type="molecule type" value="Genomic_DNA"/>
</dbReference>
<dbReference type="Gene3D" id="3.40.1280.10">
    <property type="match status" value="1"/>
</dbReference>
<evidence type="ECO:0000313" key="6">
    <source>
        <dbReference type="EMBL" id="GAF67848.1"/>
    </source>
</evidence>